<proteinExistence type="predicted"/>
<accession>D5MHV0</accession>
<dbReference type="EMBL" id="FP565575">
    <property type="protein sequence ID" value="CBE69241.1"/>
    <property type="molecule type" value="Genomic_DNA"/>
</dbReference>
<reference evidence="1 2" key="1">
    <citation type="journal article" date="2010" name="Nature">
        <title>Nitrite-driven anaerobic methane oxidation by oxygenic bacteria.</title>
        <authorList>
            <person name="Ettwig K.F."/>
            <person name="Butler M.K."/>
            <person name="Le Paslier D."/>
            <person name="Pelletier E."/>
            <person name="Mangenot S."/>
            <person name="Kuypers M.M.M."/>
            <person name="Schreiber F."/>
            <person name="Dutilh B.E."/>
            <person name="Zedelius J."/>
            <person name="de Beer D."/>
            <person name="Gloerich J."/>
            <person name="Wessels H.J.C.T."/>
            <person name="van Allen T."/>
            <person name="Luesken F."/>
            <person name="Wu M."/>
            <person name="van de Pas-Schoonen K.T."/>
            <person name="Op den Camp H.J.M."/>
            <person name="Janssen-Megens E.M."/>
            <person name="Francoijs K-J."/>
            <person name="Stunnenberg H."/>
            <person name="Weissenbach J."/>
            <person name="Jetten M.S.M."/>
            <person name="Strous M."/>
        </authorList>
    </citation>
    <scope>NUCLEOTIDE SEQUENCE [LARGE SCALE GENOMIC DNA]</scope>
</reference>
<protein>
    <submittedName>
        <fullName evidence="1">Uncharacterized protein</fullName>
    </submittedName>
</protein>
<evidence type="ECO:0000313" key="1">
    <source>
        <dbReference type="EMBL" id="CBE69241.1"/>
    </source>
</evidence>
<name>D5MHV0_METO1</name>
<dbReference type="KEGG" id="mox:DAMO_2191"/>
<organism evidence="1 2">
    <name type="scientific">Methylomirabilis oxygeniifera</name>
    <dbReference type="NCBI Taxonomy" id="671143"/>
    <lineage>
        <taxon>Bacteria</taxon>
        <taxon>Candidatus Methylomirabilota</taxon>
        <taxon>Candidatus Methylomirabilia</taxon>
        <taxon>Candidatus Methylomirabilales</taxon>
        <taxon>Candidatus Methylomirabilaceae</taxon>
        <taxon>Candidatus Methylomirabilis</taxon>
    </lineage>
</organism>
<sequence>MERASGWGAKLGGRLIDALGGFLGLNQPILVLFL</sequence>
<dbReference type="AlphaFoldDB" id="D5MHV0"/>
<dbReference type="HOGENOM" id="CLU_3372749_0_0_0"/>
<dbReference type="Proteomes" id="UP000006898">
    <property type="component" value="Chromosome"/>
</dbReference>
<evidence type="ECO:0000313" key="2">
    <source>
        <dbReference type="Proteomes" id="UP000006898"/>
    </source>
</evidence>
<gene>
    <name evidence="1" type="ORF">DAMO_2191</name>
</gene>